<reference evidence="3" key="1">
    <citation type="submission" date="2021-01" db="EMBL/GenBank/DDBJ databases">
        <authorList>
            <person name="Corre E."/>
            <person name="Pelletier E."/>
            <person name="Niang G."/>
            <person name="Scheremetjew M."/>
            <person name="Finn R."/>
            <person name="Kale V."/>
            <person name="Holt S."/>
            <person name="Cochrane G."/>
            <person name="Meng A."/>
            <person name="Brown T."/>
            <person name="Cohen L."/>
        </authorList>
    </citation>
    <scope>NUCLEOTIDE SEQUENCE</scope>
    <source>
        <strain evidence="3">GSBS06</strain>
    </source>
</reference>
<name>A0A7S3PFU0_9STRA</name>
<proteinExistence type="predicted"/>
<accession>A0A7S3PFU0</accession>
<keyword evidence="1" id="KW-0812">Transmembrane</keyword>
<evidence type="ECO:0000313" key="3">
    <source>
        <dbReference type="EMBL" id="CAE0433849.1"/>
    </source>
</evidence>
<dbReference type="EMBL" id="HBIN01005736">
    <property type="protein sequence ID" value="CAE0433849.1"/>
    <property type="molecule type" value="Transcribed_RNA"/>
</dbReference>
<feature type="signal peptide" evidence="2">
    <location>
        <begin position="1"/>
        <end position="20"/>
    </location>
</feature>
<feature type="chain" id="PRO_5031325932" evidence="2">
    <location>
        <begin position="21"/>
        <end position="248"/>
    </location>
</feature>
<evidence type="ECO:0000256" key="1">
    <source>
        <dbReference type="SAM" id="Phobius"/>
    </source>
</evidence>
<evidence type="ECO:0000256" key="2">
    <source>
        <dbReference type="SAM" id="SignalP"/>
    </source>
</evidence>
<keyword evidence="2" id="KW-0732">Signal</keyword>
<protein>
    <submittedName>
        <fullName evidence="3">Uncharacterized protein</fullName>
    </submittedName>
</protein>
<organism evidence="3">
    <name type="scientific">Aplanochytrium stocchinoi</name>
    <dbReference type="NCBI Taxonomy" id="215587"/>
    <lineage>
        <taxon>Eukaryota</taxon>
        <taxon>Sar</taxon>
        <taxon>Stramenopiles</taxon>
        <taxon>Bigyra</taxon>
        <taxon>Labyrinthulomycetes</taxon>
        <taxon>Thraustochytrida</taxon>
        <taxon>Thraustochytriidae</taxon>
        <taxon>Aplanochytrium</taxon>
    </lineage>
</organism>
<feature type="transmembrane region" description="Helical" evidence="1">
    <location>
        <begin position="130"/>
        <end position="154"/>
    </location>
</feature>
<sequence>MFTVYVLLGLIIFGNNVANGSKVPHLRRLQTEIYLVCDENAVATCQNTFISDFASALSTPNCENFESVLQGYSHCVSASCQDLRQNCGEWNQLLDEEIAAAIQELRDNNLDTAATVLQSCNFDDFKCTPVPIWVIVVGSLVIVAMISCCITCCYKAHRNRQRATTRHVNQAAPIPPTVVIQPPSVKASSSTSGVPAQSLYTVVVPTKVNPGETFVVNINGQDKQVVCPHDLPASREIQVTESQVVVLA</sequence>
<dbReference type="AlphaFoldDB" id="A0A7S3PFU0"/>
<keyword evidence="1" id="KW-1133">Transmembrane helix</keyword>
<keyword evidence="1" id="KW-0472">Membrane</keyword>
<gene>
    <name evidence="3" type="ORF">ASTO00021_LOCUS4164</name>
</gene>